<feature type="domain" description="Glycosyl transferase family 1" evidence="1">
    <location>
        <begin position="165"/>
        <end position="330"/>
    </location>
</feature>
<gene>
    <name evidence="2" type="ORF">BC351_09420</name>
</gene>
<dbReference type="Pfam" id="PF00534">
    <property type="entry name" value="Glycos_transf_1"/>
    <property type="match status" value="1"/>
</dbReference>
<evidence type="ECO:0000313" key="2">
    <source>
        <dbReference type="EMBL" id="OPH48713.1"/>
    </source>
</evidence>
<keyword evidence="2" id="KW-0808">Transferase</keyword>
<accession>A0A1V4HBF5</accession>
<dbReference type="GO" id="GO:0016757">
    <property type="term" value="F:glycosyltransferase activity"/>
    <property type="evidence" value="ECO:0007669"/>
    <property type="project" value="InterPro"/>
</dbReference>
<dbReference type="RefSeq" id="WP_079419360.1">
    <property type="nucleotide sequence ID" value="NZ_MBTG01000045.1"/>
</dbReference>
<evidence type="ECO:0000313" key="3">
    <source>
        <dbReference type="Proteomes" id="UP000190626"/>
    </source>
</evidence>
<protein>
    <submittedName>
        <fullName evidence="2">Glycosyltransferase</fullName>
    </submittedName>
</protein>
<sequence length="356" mass="41077">MKILFTFYNPSGGMDTLNRIRCEALQKIGVECHMLYKYDGNGRRNIRHIKTHICSTNKDIEDLLQRENYDAVIVCTDFDLLQKIRASGYKNPLIYEVQGLGTMETAVEILKQAEANVNKYASALLYPRTSHIMTLLETFFPDKKHYSFDDPLNMDDFGYTSYPQKKYSVIAWVGRIETNKNWRDFIELGYQLSQSIPNLYLWMFGDMDLNAPSEQKKFEEKIAELGIEDRVIRYSNVPHEQMADYFSMIGDSGGFLCSTSILEGFGYAVAEAMLCRCPVLTTDSDGVRNFIFHNETGLFFPHGDIDQAVVLAKQLMYNAELRDHIRTNGERYVKVRFTVRKYTKKFMAMLGELGVK</sequence>
<name>A0A1V4HBF5_9BACL</name>
<comment type="caution">
    <text evidence="2">The sequence shown here is derived from an EMBL/GenBank/DDBJ whole genome shotgun (WGS) entry which is preliminary data.</text>
</comment>
<dbReference type="SUPFAM" id="SSF53756">
    <property type="entry name" value="UDP-Glycosyltransferase/glycogen phosphorylase"/>
    <property type="match status" value="1"/>
</dbReference>
<proteinExistence type="predicted"/>
<keyword evidence="3" id="KW-1185">Reference proteome</keyword>
<dbReference type="AlphaFoldDB" id="A0A1V4HBF5"/>
<organism evidence="2 3">
    <name type="scientific">Paenibacillus ferrarius</name>
    <dbReference type="NCBI Taxonomy" id="1469647"/>
    <lineage>
        <taxon>Bacteria</taxon>
        <taxon>Bacillati</taxon>
        <taxon>Bacillota</taxon>
        <taxon>Bacilli</taxon>
        <taxon>Bacillales</taxon>
        <taxon>Paenibacillaceae</taxon>
        <taxon>Paenibacillus</taxon>
    </lineage>
</organism>
<dbReference type="EMBL" id="MBTG01000045">
    <property type="protein sequence ID" value="OPH48713.1"/>
    <property type="molecule type" value="Genomic_DNA"/>
</dbReference>
<dbReference type="OrthoDB" id="158463at2"/>
<dbReference type="Proteomes" id="UP000190626">
    <property type="component" value="Unassembled WGS sequence"/>
</dbReference>
<dbReference type="Gene3D" id="3.40.50.2000">
    <property type="entry name" value="Glycogen Phosphorylase B"/>
    <property type="match status" value="1"/>
</dbReference>
<reference evidence="3" key="1">
    <citation type="submission" date="2016-07" db="EMBL/GenBank/DDBJ databases">
        <authorList>
            <person name="Florea S."/>
            <person name="Webb J.S."/>
            <person name="Jaromczyk J."/>
            <person name="Schardl C.L."/>
        </authorList>
    </citation>
    <scope>NUCLEOTIDE SEQUENCE [LARGE SCALE GENOMIC DNA]</scope>
    <source>
        <strain evidence="3">CY1</strain>
    </source>
</reference>
<dbReference type="PANTHER" id="PTHR12526">
    <property type="entry name" value="GLYCOSYLTRANSFERASE"/>
    <property type="match status" value="1"/>
</dbReference>
<dbReference type="STRING" id="1469647.BC351_09420"/>
<dbReference type="CDD" id="cd03801">
    <property type="entry name" value="GT4_PimA-like"/>
    <property type="match status" value="1"/>
</dbReference>
<evidence type="ECO:0000259" key="1">
    <source>
        <dbReference type="Pfam" id="PF00534"/>
    </source>
</evidence>
<dbReference type="InterPro" id="IPR001296">
    <property type="entry name" value="Glyco_trans_1"/>
</dbReference>